<keyword evidence="2" id="KW-1185">Reference proteome</keyword>
<accession>A0ABU7CMF1</accession>
<dbReference type="Proteomes" id="UP001352852">
    <property type="component" value="Unassembled WGS sequence"/>
</dbReference>
<dbReference type="EMBL" id="JAHUTJ010000619">
    <property type="protein sequence ID" value="MED6263966.1"/>
    <property type="molecule type" value="Genomic_DNA"/>
</dbReference>
<gene>
    <name evidence="1" type="ORF">CHARACLAT_009962</name>
</gene>
<evidence type="ECO:0000313" key="2">
    <source>
        <dbReference type="Proteomes" id="UP001352852"/>
    </source>
</evidence>
<evidence type="ECO:0000313" key="1">
    <source>
        <dbReference type="EMBL" id="MED6263966.1"/>
    </source>
</evidence>
<comment type="caution">
    <text evidence="1">The sequence shown here is derived from an EMBL/GenBank/DDBJ whole genome shotgun (WGS) entry which is preliminary data.</text>
</comment>
<organism evidence="1 2">
    <name type="scientific">Characodon lateralis</name>
    <dbReference type="NCBI Taxonomy" id="208331"/>
    <lineage>
        <taxon>Eukaryota</taxon>
        <taxon>Metazoa</taxon>
        <taxon>Chordata</taxon>
        <taxon>Craniata</taxon>
        <taxon>Vertebrata</taxon>
        <taxon>Euteleostomi</taxon>
        <taxon>Actinopterygii</taxon>
        <taxon>Neopterygii</taxon>
        <taxon>Teleostei</taxon>
        <taxon>Neoteleostei</taxon>
        <taxon>Acanthomorphata</taxon>
        <taxon>Ovalentaria</taxon>
        <taxon>Atherinomorphae</taxon>
        <taxon>Cyprinodontiformes</taxon>
        <taxon>Goodeidae</taxon>
        <taxon>Characodon</taxon>
    </lineage>
</organism>
<proteinExistence type="predicted"/>
<sequence length="111" mass="12715">MDFMILDIQNQMLQVLLDSTEPTPQNWTESSFSPVLEAPVHNRFHVKTPHWRNGSDSGPSRQKYTPDHIHICRTQSDTGRFTVGLARWTCVVQMFCVEGTQLIGSGHYQEL</sequence>
<protein>
    <submittedName>
        <fullName evidence="1">Uncharacterized protein</fullName>
    </submittedName>
</protein>
<name>A0ABU7CMF1_9TELE</name>
<reference evidence="1 2" key="1">
    <citation type="submission" date="2021-06" db="EMBL/GenBank/DDBJ databases">
        <authorList>
            <person name="Palmer J.M."/>
        </authorList>
    </citation>
    <scope>NUCLEOTIDE SEQUENCE [LARGE SCALE GENOMIC DNA]</scope>
    <source>
        <strain evidence="1 2">CL_MEX2019</strain>
        <tissue evidence="1">Muscle</tissue>
    </source>
</reference>